<comment type="pathway">
    <text evidence="1">Secondary metabolite metabolism; methylglyoxal degradation; (R)-lactate from methylglyoxal: step 2/2.</text>
</comment>
<evidence type="ECO:0000256" key="1">
    <source>
        <dbReference type="ARBA" id="ARBA00004963"/>
    </source>
</evidence>
<dbReference type="Gene3D" id="3.60.15.10">
    <property type="entry name" value="Ribonuclease Z/Hydroxyacylglutathione hydrolase-like"/>
    <property type="match status" value="1"/>
</dbReference>
<feature type="domain" description="Hydroxyacylglutathione hydrolase C-terminal" evidence="7">
    <location>
        <begin position="17"/>
        <end position="38"/>
    </location>
</feature>
<dbReference type="EMBL" id="UINC01125261">
    <property type="protein sequence ID" value="SVD02963.1"/>
    <property type="molecule type" value="Genomic_DNA"/>
</dbReference>
<evidence type="ECO:0000256" key="5">
    <source>
        <dbReference type="ARBA" id="ARBA00022833"/>
    </source>
</evidence>
<keyword evidence="5" id="KW-0862">Zinc</keyword>
<accession>A0A382RZ95</accession>
<dbReference type="InterPro" id="IPR050110">
    <property type="entry name" value="Glyoxalase_II_hydrolase"/>
</dbReference>
<dbReference type="PANTHER" id="PTHR43705">
    <property type="entry name" value="HYDROXYACYLGLUTATHIONE HYDROLASE"/>
    <property type="match status" value="1"/>
</dbReference>
<evidence type="ECO:0000256" key="6">
    <source>
        <dbReference type="ARBA" id="ARBA00031044"/>
    </source>
</evidence>
<dbReference type="GO" id="GO:0004416">
    <property type="term" value="F:hydroxyacylglutathione hydrolase activity"/>
    <property type="evidence" value="ECO:0007669"/>
    <property type="project" value="UniProtKB-EC"/>
</dbReference>
<protein>
    <recommendedName>
        <fullName evidence="2">hydroxyacylglutathione hydrolase</fullName>
        <ecNumber evidence="2">3.1.2.6</ecNumber>
    </recommendedName>
    <alternativeName>
        <fullName evidence="6">Glyoxalase II</fullName>
    </alternativeName>
</protein>
<feature type="non-terminal residue" evidence="8">
    <location>
        <position position="39"/>
    </location>
</feature>
<dbReference type="SUPFAM" id="SSF56281">
    <property type="entry name" value="Metallo-hydrolase/oxidoreductase"/>
    <property type="match status" value="1"/>
</dbReference>
<evidence type="ECO:0000313" key="8">
    <source>
        <dbReference type="EMBL" id="SVD02963.1"/>
    </source>
</evidence>
<gene>
    <name evidence="8" type="ORF">METZ01_LOCUS355817</name>
</gene>
<name>A0A382RZ95_9ZZZZ</name>
<dbReference type="InterPro" id="IPR032282">
    <property type="entry name" value="HAGH_C"/>
</dbReference>
<keyword evidence="4" id="KW-0378">Hydrolase</keyword>
<evidence type="ECO:0000256" key="2">
    <source>
        <dbReference type="ARBA" id="ARBA00011917"/>
    </source>
</evidence>
<dbReference type="AlphaFoldDB" id="A0A382RZ95"/>
<sequence>MRIKSLPINTLIYCGHEYTQANLKFAHQVEPNNVDIKKH</sequence>
<organism evidence="8">
    <name type="scientific">marine metagenome</name>
    <dbReference type="NCBI Taxonomy" id="408172"/>
    <lineage>
        <taxon>unclassified sequences</taxon>
        <taxon>metagenomes</taxon>
        <taxon>ecological metagenomes</taxon>
    </lineage>
</organism>
<dbReference type="InterPro" id="IPR036866">
    <property type="entry name" value="RibonucZ/Hydroxyglut_hydro"/>
</dbReference>
<reference evidence="8" key="1">
    <citation type="submission" date="2018-05" db="EMBL/GenBank/DDBJ databases">
        <authorList>
            <person name="Lanie J.A."/>
            <person name="Ng W.-L."/>
            <person name="Kazmierczak K.M."/>
            <person name="Andrzejewski T.M."/>
            <person name="Davidsen T.M."/>
            <person name="Wayne K.J."/>
            <person name="Tettelin H."/>
            <person name="Glass J.I."/>
            <person name="Rusch D."/>
            <person name="Podicherti R."/>
            <person name="Tsui H.-C.T."/>
            <person name="Winkler M.E."/>
        </authorList>
    </citation>
    <scope>NUCLEOTIDE SEQUENCE</scope>
</reference>
<dbReference type="Pfam" id="PF16123">
    <property type="entry name" value="HAGH_C"/>
    <property type="match status" value="1"/>
</dbReference>
<evidence type="ECO:0000259" key="7">
    <source>
        <dbReference type="Pfam" id="PF16123"/>
    </source>
</evidence>
<proteinExistence type="predicted"/>
<keyword evidence="3" id="KW-0479">Metal-binding</keyword>
<dbReference type="EC" id="3.1.2.6" evidence="2"/>
<dbReference type="PANTHER" id="PTHR43705:SF1">
    <property type="entry name" value="HYDROXYACYLGLUTATHIONE HYDROLASE GLOB"/>
    <property type="match status" value="1"/>
</dbReference>
<dbReference type="GO" id="GO:0046872">
    <property type="term" value="F:metal ion binding"/>
    <property type="evidence" value="ECO:0007669"/>
    <property type="project" value="UniProtKB-KW"/>
</dbReference>
<evidence type="ECO:0000256" key="3">
    <source>
        <dbReference type="ARBA" id="ARBA00022723"/>
    </source>
</evidence>
<evidence type="ECO:0000256" key="4">
    <source>
        <dbReference type="ARBA" id="ARBA00022801"/>
    </source>
</evidence>